<dbReference type="Proteomes" id="UP000193719">
    <property type="component" value="Unassembled WGS sequence"/>
</dbReference>
<gene>
    <name evidence="2" type="ORF">BCR36DRAFT_584369</name>
</gene>
<organism evidence="2 3">
    <name type="scientific">Piromyces finnis</name>
    <dbReference type="NCBI Taxonomy" id="1754191"/>
    <lineage>
        <taxon>Eukaryota</taxon>
        <taxon>Fungi</taxon>
        <taxon>Fungi incertae sedis</taxon>
        <taxon>Chytridiomycota</taxon>
        <taxon>Chytridiomycota incertae sedis</taxon>
        <taxon>Neocallimastigomycetes</taxon>
        <taxon>Neocallimastigales</taxon>
        <taxon>Neocallimastigaceae</taxon>
        <taxon>Piromyces</taxon>
    </lineage>
</organism>
<name>A0A1Y1V6R0_9FUNG</name>
<comment type="caution">
    <text evidence="2">The sequence shown here is derived from an EMBL/GenBank/DDBJ whole genome shotgun (WGS) entry which is preliminary data.</text>
</comment>
<protein>
    <submittedName>
        <fullName evidence="2">Uncharacterized protein</fullName>
    </submittedName>
</protein>
<evidence type="ECO:0000256" key="1">
    <source>
        <dbReference type="SAM" id="MobiDB-lite"/>
    </source>
</evidence>
<dbReference type="AlphaFoldDB" id="A0A1Y1V6R0"/>
<keyword evidence="3" id="KW-1185">Reference proteome</keyword>
<accession>A0A1Y1V6R0</accession>
<reference evidence="2 3" key="2">
    <citation type="submission" date="2016-08" db="EMBL/GenBank/DDBJ databases">
        <title>Pervasive Adenine N6-methylation of Active Genes in Fungi.</title>
        <authorList>
            <consortium name="DOE Joint Genome Institute"/>
            <person name="Mondo S.J."/>
            <person name="Dannebaum R.O."/>
            <person name="Kuo R.C."/>
            <person name="Labutti K."/>
            <person name="Haridas S."/>
            <person name="Kuo A."/>
            <person name="Salamov A."/>
            <person name="Ahrendt S.R."/>
            <person name="Lipzen A."/>
            <person name="Sullivan W."/>
            <person name="Andreopoulos W.B."/>
            <person name="Clum A."/>
            <person name="Lindquist E."/>
            <person name="Daum C."/>
            <person name="Ramamoorthy G.K."/>
            <person name="Gryganskyi A."/>
            <person name="Culley D."/>
            <person name="Magnuson J.K."/>
            <person name="James T.Y."/>
            <person name="O'Malley M.A."/>
            <person name="Stajich J.E."/>
            <person name="Spatafora J.W."/>
            <person name="Visel A."/>
            <person name="Grigoriev I.V."/>
        </authorList>
    </citation>
    <scope>NUCLEOTIDE SEQUENCE [LARGE SCALE GENOMIC DNA]</scope>
    <source>
        <strain evidence="3">finn</strain>
    </source>
</reference>
<feature type="region of interest" description="Disordered" evidence="1">
    <location>
        <begin position="409"/>
        <end position="429"/>
    </location>
</feature>
<feature type="region of interest" description="Disordered" evidence="1">
    <location>
        <begin position="748"/>
        <end position="770"/>
    </location>
</feature>
<feature type="compositionally biased region" description="Low complexity" evidence="1">
    <location>
        <begin position="748"/>
        <end position="760"/>
    </location>
</feature>
<evidence type="ECO:0000313" key="3">
    <source>
        <dbReference type="Proteomes" id="UP000193719"/>
    </source>
</evidence>
<dbReference type="OrthoDB" id="2151183at2759"/>
<proteinExistence type="predicted"/>
<dbReference type="EMBL" id="MCFH01000027">
    <property type="protein sequence ID" value="ORX48452.1"/>
    <property type="molecule type" value="Genomic_DNA"/>
</dbReference>
<evidence type="ECO:0000313" key="2">
    <source>
        <dbReference type="EMBL" id="ORX48452.1"/>
    </source>
</evidence>
<reference evidence="2 3" key="1">
    <citation type="submission" date="2016-08" db="EMBL/GenBank/DDBJ databases">
        <title>Genomes of anaerobic fungi encode conserved fungal cellulosomes for biomass hydrolysis.</title>
        <authorList>
            <consortium name="DOE Joint Genome Institute"/>
            <person name="Haitjema C.H."/>
            <person name="Gilmore S.P."/>
            <person name="Henske J.K."/>
            <person name="Solomon K.V."/>
            <person name="De Groot R."/>
            <person name="Kuo A."/>
            <person name="Mondo S.J."/>
            <person name="Salamov A.A."/>
            <person name="Labutti K."/>
            <person name="Zhao Z."/>
            <person name="Chiniquy J."/>
            <person name="Barry K."/>
            <person name="Brewer H.M."/>
            <person name="Purvine S.O."/>
            <person name="Wright A.T."/>
            <person name="Boxma B."/>
            <person name="Van Alen T."/>
            <person name="Hackstein J.H."/>
            <person name="Baker S.E."/>
            <person name="Grigoriev I.V."/>
            <person name="O'Malley M.A."/>
        </authorList>
    </citation>
    <scope>NUCLEOTIDE SEQUENCE [LARGE SCALE GENOMIC DNA]</scope>
    <source>
        <strain evidence="3">finn</strain>
    </source>
</reference>
<sequence length="890" mass="98856">MYSNKRIMNDAPMKKLIPFFNSDNTRRYSYTDGMTIKNEGKKPIQNNVPLPQHIEKLQKKLLEVLETNYEVNKKYGNILANNEPLSPKPYPTEAEQKRSAAIHLLRKRTNNIVNGDNVNSLRKGSADEYLLANNKVSQRQQALSVLMRRVSNNNNTKKNDNLNLMINTDFRKYSYDSLQNQPVNNNNNNNNNFNNKRLDLSSPNLYSRNYDNSPYFNTFHNYDMVSNPNMTNIPTLKTSMEINNSPSLNALRAYDMNNSNNVSNILSPISSPTTFMNGIAATARKSINLGSIAAKNSNSRIFENNRLITNDLAYYDINSCPNSPMGAFNTNGSFFNNRIPSSEELNQRIAESQIMNDYFSKLCMNTSTGDLNEKETSLFSNNMINATNLPPAYLNNDINMNDYAMQSPLFTSSSSNHSSPKQNDGILPLQNQPFRKYSLNDSPNTIGTMNNLPTPYVNTNKVITLNVPTPSSPYLGNSKANMASPFISENGSNNANVNLPKFNTTPSSSPYIGIGGMAGINLEKSQMAYKKNQSNNLIGRGMPSPSPSFSNSSNGNGNSGFMINNASPGLYPIMNINDISPSNIINDNASYDLQQSKYSSKSMPNSPSFGFSEPNFYPGQNGKAISSVMEQQRPIFYNNQLNSMMSSLCNNNSVQKSQSILPAYTSISNASTTQIPSPNIGAIGRPNVTKLLLDDESKNTNPLSLFAFEKQKNSPTVSGNSINDDFSKLSLGQSQNFHDASALLSSGITSINNSNSNNNENDVDRDKKMDPNVFPPNTNGKASLIPTSKTTNNSIFLNNNISDENLYKLFDDKNVYDFINNTTDLTALNNFESSNAVEHQSLEESPLINFLEDKNFNSYNIDMQMTSDAFSSNSNNNNMFSLSMQHPVLS</sequence>